<proteinExistence type="predicted"/>
<accession>X1PXZ1</accession>
<name>X1PXZ1_9ZZZZ</name>
<feature type="non-terminal residue" evidence="1">
    <location>
        <position position="1"/>
    </location>
</feature>
<evidence type="ECO:0000313" key="1">
    <source>
        <dbReference type="EMBL" id="GAI60793.1"/>
    </source>
</evidence>
<dbReference type="Pfam" id="PF13578">
    <property type="entry name" value="Methyltransf_24"/>
    <property type="match status" value="1"/>
</dbReference>
<reference evidence="1" key="1">
    <citation type="journal article" date="2014" name="Front. Microbiol.">
        <title>High frequency of phylogenetically diverse reductive dehalogenase-homologous genes in deep subseafloor sedimentary metagenomes.</title>
        <authorList>
            <person name="Kawai M."/>
            <person name="Futagami T."/>
            <person name="Toyoda A."/>
            <person name="Takaki Y."/>
            <person name="Nishi S."/>
            <person name="Hori S."/>
            <person name="Arai W."/>
            <person name="Tsubouchi T."/>
            <person name="Morono Y."/>
            <person name="Uchiyama I."/>
            <person name="Ito T."/>
            <person name="Fujiyama A."/>
            <person name="Inagaki F."/>
            <person name="Takami H."/>
        </authorList>
    </citation>
    <scope>NUCLEOTIDE SEQUENCE</scope>
    <source>
        <strain evidence="1">Expedition CK06-06</strain>
    </source>
</reference>
<dbReference type="Gene3D" id="3.40.50.150">
    <property type="entry name" value="Vaccinia Virus protein VP39"/>
    <property type="match status" value="1"/>
</dbReference>
<dbReference type="SUPFAM" id="SSF53335">
    <property type="entry name" value="S-adenosyl-L-methionine-dependent methyltransferases"/>
    <property type="match status" value="1"/>
</dbReference>
<gene>
    <name evidence="1" type="ORF">S12H4_07668</name>
</gene>
<sequence>INKTIAKWQKIKPDWCIYQDADEFITISEFLSLRQFIEIRDRMGYNVINQIRVPFFPTGEEDFSQGDPRKVFKYYNRKLELITDRSERIFKYCDDMDLLSSGAHFVKRPDKRVSMEDWNNPILHYSLRQNCEKKVRKICARLPEEECARGWHVHQRELVKLGKFRWDKSLLCDISRPDDPLNKFYPGRNSVIDLRKLIGDGKFRTDGSDMRSFVALLAGLVIASNAQLVFEIGTGFLNSAKSFLYGLEITGGKLVSCDPEKRWGNFSHSQFEFIQKKSGEVAKNWKDKVDILLIDGAHDYTSAKDDFENFYPFVKSKGHIVFHDTNFPQHFGCEEFAREVNGLNKMVFAQQPGLTIFQKD</sequence>
<protein>
    <recommendedName>
        <fullName evidence="2">Methyltransferase domain-containing protein</fullName>
    </recommendedName>
</protein>
<evidence type="ECO:0008006" key="2">
    <source>
        <dbReference type="Google" id="ProtNLM"/>
    </source>
</evidence>
<dbReference type="InterPro" id="IPR029063">
    <property type="entry name" value="SAM-dependent_MTases_sf"/>
</dbReference>
<comment type="caution">
    <text evidence="1">The sequence shown here is derived from an EMBL/GenBank/DDBJ whole genome shotgun (WGS) entry which is preliminary data.</text>
</comment>
<organism evidence="1">
    <name type="scientific">marine sediment metagenome</name>
    <dbReference type="NCBI Taxonomy" id="412755"/>
    <lineage>
        <taxon>unclassified sequences</taxon>
        <taxon>metagenomes</taxon>
        <taxon>ecological metagenomes</taxon>
    </lineage>
</organism>
<dbReference type="EMBL" id="BARW01002859">
    <property type="protein sequence ID" value="GAI60793.1"/>
    <property type="molecule type" value="Genomic_DNA"/>
</dbReference>
<dbReference type="AlphaFoldDB" id="X1PXZ1"/>